<keyword evidence="3 6" id="KW-0812">Transmembrane</keyword>
<keyword evidence="8" id="KW-1185">Reference proteome</keyword>
<feature type="transmembrane region" description="Helical" evidence="6">
    <location>
        <begin position="12"/>
        <end position="28"/>
    </location>
</feature>
<evidence type="ECO:0000256" key="3">
    <source>
        <dbReference type="ARBA" id="ARBA00022692"/>
    </source>
</evidence>
<organism evidence="7 8">
    <name type="scientific">Floridaenema aerugineum BLCC-F46</name>
    <dbReference type="NCBI Taxonomy" id="3153654"/>
    <lineage>
        <taxon>Bacteria</taxon>
        <taxon>Bacillati</taxon>
        <taxon>Cyanobacteriota</taxon>
        <taxon>Cyanophyceae</taxon>
        <taxon>Oscillatoriophycideae</taxon>
        <taxon>Aerosakkonematales</taxon>
        <taxon>Aerosakkonemataceae</taxon>
        <taxon>Floridanema</taxon>
        <taxon>Floridanema aerugineum</taxon>
    </lineage>
</organism>
<keyword evidence="5 6" id="KW-0472">Membrane</keyword>
<sequence>MNQVWSKAKRYLQWVMLGGVLFFFAKAFSRHWQEVTEKLTEIDGSGMIFLGLGVTLSLLAFAWSGIVWHWTLGEFKQKLKPFWLVKLYLKTHIAKYLPGHVWHYCGRIWGVKQVGVPGEIATLSVIIEPFLMIAAALTTAIVSCQLAGEGTRDFNNFNNWGCQIISLMGVMLIVHPKFLNPALGILGKIKGKKKDCPGIDLKHYRIERYPVKLLIAELVFVALRCSGFIFTFMALNPVAPHQLPILVSGFSLAWLAALVLPGAPGGVGVFEAAAMMILSKSFSPGVVLSVVAVFRLVTILAEAIGAGLAYLDERRTKKAYQLALVEERFVDREFITLK</sequence>
<evidence type="ECO:0000256" key="1">
    <source>
        <dbReference type="ARBA" id="ARBA00004651"/>
    </source>
</evidence>
<evidence type="ECO:0000256" key="5">
    <source>
        <dbReference type="ARBA" id="ARBA00023136"/>
    </source>
</evidence>
<comment type="subcellular location">
    <subcellularLocation>
        <location evidence="1">Cell membrane</location>
        <topology evidence="1">Multi-pass membrane protein</topology>
    </subcellularLocation>
</comment>
<dbReference type="Proteomes" id="UP001576774">
    <property type="component" value="Unassembled WGS sequence"/>
</dbReference>
<feature type="transmembrane region" description="Helical" evidence="6">
    <location>
        <begin position="286"/>
        <end position="311"/>
    </location>
</feature>
<feature type="transmembrane region" description="Helical" evidence="6">
    <location>
        <begin position="252"/>
        <end position="274"/>
    </location>
</feature>
<keyword evidence="2" id="KW-1003">Cell membrane</keyword>
<proteinExistence type="predicted"/>
<evidence type="ECO:0000313" key="7">
    <source>
        <dbReference type="EMBL" id="MFB2881565.1"/>
    </source>
</evidence>
<comment type="caution">
    <text evidence="7">The sequence shown here is derived from an EMBL/GenBank/DDBJ whole genome shotgun (WGS) entry which is preliminary data.</text>
</comment>
<reference evidence="7 8" key="1">
    <citation type="submission" date="2024-09" db="EMBL/GenBank/DDBJ databases">
        <title>Floridaenema gen nov. (Aerosakkonemataceae, Aerosakkonematales ord. nov., Cyanobacteria) from benthic tropical and subtropical fresh waters, with the description of four new species.</title>
        <authorList>
            <person name="Moretto J.A."/>
            <person name="Berthold D.E."/>
            <person name="Lefler F.W."/>
            <person name="Huang I.-S."/>
            <person name="Laughinghouse H. IV."/>
        </authorList>
    </citation>
    <scope>NUCLEOTIDE SEQUENCE [LARGE SCALE GENOMIC DNA]</scope>
    <source>
        <strain evidence="7 8">BLCC-F46</strain>
    </source>
</reference>
<evidence type="ECO:0000313" key="8">
    <source>
        <dbReference type="Proteomes" id="UP001576774"/>
    </source>
</evidence>
<accession>A0ABV4XFI6</accession>
<evidence type="ECO:0000256" key="2">
    <source>
        <dbReference type="ARBA" id="ARBA00022475"/>
    </source>
</evidence>
<dbReference type="InterPro" id="IPR022791">
    <property type="entry name" value="L-PG_synthase/AglD"/>
</dbReference>
<dbReference type="Pfam" id="PF03706">
    <property type="entry name" value="LPG_synthase_TM"/>
    <property type="match status" value="1"/>
</dbReference>
<dbReference type="RefSeq" id="WP_413274539.1">
    <property type="nucleotide sequence ID" value="NZ_JBHFNQ010000230.1"/>
</dbReference>
<dbReference type="EMBL" id="JBHFNQ010000230">
    <property type="protein sequence ID" value="MFB2881565.1"/>
    <property type="molecule type" value="Genomic_DNA"/>
</dbReference>
<evidence type="ECO:0000256" key="6">
    <source>
        <dbReference type="SAM" id="Phobius"/>
    </source>
</evidence>
<protein>
    <submittedName>
        <fullName evidence="7">Lysylphosphatidylglycerol synthase domain-containing protein</fullName>
    </submittedName>
</protein>
<feature type="transmembrane region" description="Helical" evidence="6">
    <location>
        <begin position="48"/>
        <end position="70"/>
    </location>
</feature>
<keyword evidence="4 6" id="KW-1133">Transmembrane helix</keyword>
<feature type="transmembrane region" description="Helical" evidence="6">
    <location>
        <begin position="211"/>
        <end position="232"/>
    </location>
</feature>
<evidence type="ECO:0000256" key="4">
    <source>
        <dbReference type="ARBA" id="ARBA00022989"/>
    </source>
</evidence>
<gene>
    <name evidence="7" type="ORF">ACE1CC_32335</name>
</gene>
<name>A0ABV4XFI6_9CYAN</name>